<dbReference type="AlphaFoldDB" id="A0A6T0B0G3"/>
<evidence type="ECO:0000256" key="6">
    <source>
        <dbReference type="PIRSR" id="PIRSR000149-2"/>
    </source>
</evidence>
<dbReference type="PANTHER" id="PTHR42955">
    <property type="entry name" value="GLYCERALDEHYDE-3-PHOSPHATE DEHYDROGENASE"/>
    <property type="match status" value="1"/>
</dbReference>
<gene>
    <name evidence="13" type="ORF">PCAR00345_LOCUS29708</name>
    <name evidence="14" type="ORF">PCAR00345_LOCUS29710</name>
</gene>
<protein>
    <recommendedName>
        <fullName evidence="10">Glyceraldehyde-3-phosphate dehydrogenase</fullName>
        <ecNumber evidence="10">1.2.1.12</ecNumber>
    </recommendedName>
</protein>
<evidence type="ECO:0000256" key="4">
    <source>
        <dbReference type="ARBA" id="ARBA00052787"/>
    </source>
</evidence>
<accession>A0A6T0B0G3</accession>
<dbReference type="Pfam" id="PF02800">
    <property type="entry name" value="Gp_dh_C"/>
    <property type="match status" value="1"/>
</dbReference>
<dbReference type="NCBIfam" id="NF033735">
    <property type="entry name" value="G3PDH_Arsen"/>
    <property type="match status" value="1"/>
</dbReference>
<sequence length="376" mass="40409">MGQGAPGKQRSSKSNQQEQPKSTTPGMVRVGINGFGRIGRLTFRYAWEMEGIEIVAVNEIVGGAETAAYLVQFDSVHGTWSRKCESTSATAFTVDGKEVAFSEEKDFTKVDWKGMGVEIVVDCTGKFLSSEVLMPYINECGVKRVVVSAPVKEPSVLNVVVGVNDDKLNESHLICTAASCTTNCIAPVIKVIHEKLGIETGMITTVHNITGTQSLVDMPNSKKKDLRRSRSGMLNLAPTSTGSATAVAEVFPELKGKLNGHAIRVPMLNSSITDMVFNLARETTVAEVNGLLQDAAAEGALAATAEHGEILGFETRPLVSTDYVNDVRSTIVDASSTMVVGGKMLKVYAWYDNEAGYSMRTAELTRMVANKFVAGK</sequence>
<dbReference type="PIRSF" id="PIRSF000149">
    <property type="entry name" value="GAP_DH"/>
    <property type="match status" value="1"/>
</dbReference>
<dbReference type="InterPro" id="IPR020830">
    <property type="entry name" value="GlycerAld_3-P_DH_AS"/>
</dbReference>
<dbReference type="GO" id="GO:0004365">
    <property type="term" value="F:glyceraldehyde-3-phosphate dehydrogenase (NAD+) (phosphorylating) activity"/>
    <property type="evidence" value="ECO:0007669"/>
    <property type="project" value="UniProtKB-UniRule"/>
</dbReference>
<feature type="binding site" evidence="6">
    <location>
        <begin position="179"/>
        <end position="181"/>
    </location>
    <ligand>
        <name>D-glyceraldehyde 3-phosphate</name>
        <dbReference type="ChEBI" id="CHEBI:59776"/>
    </ligand>
</feature>
<keyword evidence="7 10" id="KW-0520">NAD</keyword>
<comment type="similarity">
    <text evidence="2 9">Belongs to the glyceraldehyde-3-phosphate dehydrogenase family.</text>
</comment>
<dbReference type="EMBL" id="HBIZ01046356">
    <property type="protein sequence ID" value="CAE0777069.1"/>
    <property type="molecule type" value="Transcribed_RNA"/>
</dbReference>
<dbReference type="FunFam" id="3.30.360.10:FF:000002">
    <property type="entry name" value="Glyceraldehyde-3-phosphate dehydrogenase"/>
    <property type="match status" value="1"/>
</dbReference>
<name>A0A6T0B0G3_CHRCT</name>
<dbReference type="CDD" id="cd05214">
    <property type="entry name" value="GAPDH_I_N"/>
    <property type="match status" value="1"/>
</dbReference>
<keyword evidence="3 10" id="KW-0560">Oxidoreductase</keyword>
<keyword evidence="10" id="KW-0324">Glycolysis</keyword>
<feature type="region of interest" description="Disordered" evidence="11">
    <location>
        <begin position="1"/>
        <end position="27"/>
    </location>
</feature>
<dbReference type="SMART" id="SM00846">
    <property type="entry name" value="Gp_dh_N"/>
    <property type="match status" value="1"/>
</dbReference>
<feature type="site" description="Activates thiol group during catalysis" evidence="8">
    <location>
        <position position="207"/>
    </location>
</feature>
<dbReference type="EMBL" id="HBIZ01046358">
    <property type="protein sequence ID" value="CAE0777071.1"/>
    <property type="molecule type" value="Transcribed_RNA"/>
</dbReference>
<reference evidence="14" key="1">
    <citation type="submission" date="2021-01" db="EMBL/GenBank/DDBJ databases">
        <authorList>
            <person name="Corre E."/>
            <person name="Pelletier E."/>
            <person name="Niang G."/>
            <person name="Scheremetjew M."/>
            <person name="Finn R."/>
            <person name="Kale V."/>
            <person name="Holt S."/>
            <person name="Cochrane G."/>
            <person name="Meng A."/>
            <person name="Brown T."/>
            <person name="Cohen L."/>
        </authorList>
    </citation>
    <scope>NUCLEOTIDE SEQUENCE</scope>
    <source>
        <strain evidence="14">CCMP645</strain>
    </source>
</reference>
<evidence type="ECO:0000256" key="10">
    <source>
        <dbReference type="RuleBase" id="RU361160"/>
    </source>
</evidence>
<dbReference type="PANTHER" id="PTHR42955:SF1">
    <property type="entry name" value="GLYCERALDEHYDE-3-PHOSPHATE DEHYDROGENASE"/>
    <property type="match status" value="1"/>
</dbReference>
<feature type="compositionally biased region" description="Polar residues" evidence="11">
    <location>
        <begin position="12"/>
        <end position="25"/>
    </location>
</feature>
<dbReference type="FunFam" id="3.40.50.720:FF:000001">
    <property type="entry name" value="Glyceraldehyde-3-phosphate dehydrogenase"/>
    <property type="match status" value="1"/>
</dbReference>
<feature type="binding site" evidence="7">
    <location>
        <position position="148"/>
    </location>
    <ligand>
        <name>NAD(+)</name>
        <dbReference type="ChEBI" id="CHEBI:57540"/>
    </ligand>
</feature>
<dbReference type="InterPro" id="IPR020831">
    <property type="entry name" value="GlycerAld/Erythrose_P_DH"/>
</dbReference>
<comment type="pathway">
    <text evidence="1">Carbohydrate biosynthesis; Calvin cycle.</text>
</comment>
<dbReference type="SUPFAM" id="SSF55347">
    <property type="entry name" value="Glyceraldehyde-3-phosphate dehydrogenase-like, C-terminal domain"/>
    <property type="match status" value="1"/>
</dbReference>
<comment type="subunit">
    <text evidence="10">Homotetramer.</text>
</comment>
<dbReference type="InterPro" id="IPR020829">
    <property type="entry name" value="GlycerAld_3-P_DH_cat"/>
</dbReference>
<dbReference type="GO" id="GO:0047100">
    <property type="term" value="F:glyceraldehyde-3-phosphate dehydrogenase (NADP+) (phosphorylating) activity"/>
    <property type="evidence" value="ECO:0007669"/>
    <property type="project" value="UniProtKB-EC"/>
</dbReference>
<proteinExistence type="inferred from homology"/>
<feature type="binding site" evidence="6">
    <location>
        <position position="264"/>
    </location>
    <ligand>
        <name>D-glyceraldehyde 3-phosphate</name>
        <dbReference type="ChEBI" id="CHEBI:59776"/>
    </ligand>
</feature>
<dbReference type="Gene3D" id="3.30.360.10">
    <property type="entry name" value="Dihydrodipicolinate Reductase, domain 2"/>
    <property type="match status" value="1"/>
</dbReference>
<evidence type="ECO:0000256" key="1">
    <source>
        <dbReference type="ARBA" id="ARBA00005215"/>
    </source>
</evidence>
<dbReference type="CDD" id="cd18126">
    <property type="entry name" value="GAPDH_I_C"/>
    <property type="match status" value="1"/>
</dbReference>
<comment type="pathway">
    <text evidence="10">Carbohydrate degradation; glycolysis; pyruvate from D-glyceraldehyde 3-phosphate: step 1/5.</text>
</comment>
<dbReference type="GO" id="GO:0050661">
    <property type="term" value="F:NADP binding"/>
    <property type="evidence" value="ECO:0007669"/>
    <property type="project" value="InterPro"/>
</dbReference>
<evidence type="ECO:0000256" key="7">
    <source>
        <dbReference type="PIRSR" id="PIRSR000149-3"/>
    </source>
</evidence>
<dbReference type="GO" id="GO:0006096">
    <property type="term" value="P:glycolytic process"/>
    <property type="evidence" value="ECO:0007669"/>
    <property type="project" value="UniProtKB-UniPathway"/>
</dbReference>
<evidence type="ECO:0000256" key="3">
    <source>
        <dbReference type="ARBA" id="ARBA00023002"/>
    </source>
</evidence>
<feature type="binding site" evidence="6">
    <location>
        <begin position="241"/>
        <end position="242"/>
    </location>
    <ligand>
        <name>D-glyceraldehyde 3-phosphate</name>
        <dbReference type="ChEBI" id="CHEBI:59776"/>
    </ligand>
</feature>
<evidence type="ECO:0000256" key="9">
    <source>
        <dbReference type="RuleBase" id="RU000397"/>
    </source>
</evidence>
<keyword evidence="7" id="KW-0547">Nucleotide-binding</keyword>
<feature type="binding site" evidence="7">
    <location>
        <begin position="37"/>
        <end position="38"/>
    </location>
    <ligand>
        <name>NAD(+)</name>
        <dbReference type="ChEBI" id="CHEBI:57540"/>
    </ligand>
</feature>
<dbReference type="Gene3D" id="3.40.50.720">
    <property type="entry name" value="NAD(P)-binding Rossmann-like Domain"/>
    <property type="match status" value="1"/>
</dbReference>
<dbReference type="SUPFAM" id="SSF51735">
    <property type="entry name" value="NAD(P)-binding Rossmann-fold domains"/>
    <property type="match status" value="1"/>
</dbReference>
<dbReference type="InterPro" id="IPR036291">
    <property type="entry name" value="NAD(P)-bd_dom_sf"/>
</dbReference>
<dbReference type="GO" id="GO:0006006">
    <property type="term" value="P:glucose metabolic process"/>
    <property type="evidence" value="ECO:0007669"/>
    <property type="project" value="InterPro"/>
</dbReference>
<dbReference type="UniPathway" id="UPA00109">
    <property type="reaction ID" value="UER00184"/>
</dbReference>
<evidence type="ECO:0000256" key="8">
    <source>
        <dbReference type="PIRSR" id="PIRSR000149-4"/>
    </source>
</evidence>
<dbReference type="NCBIfam" id="TIGR01534">
    <property type="entry name" value="GAPDH-I"/>
    <property type="match status" value="1"/>
</dbReference>
<evidence type="ECO:0000256" key="2">
    <source>
        <dbReference type="ARBA" id="ARBA00007406"/>
    </source>
</evidence>
<dbReference type="PRINTS" id="PR00078">
    <property type="entry name" value="G3PDHDRGNASE"/>
</dbReference>
<dbReference type="InterPro" id="IPR020828">
    <property type="entry name" value="GlycerAld_3-P_DH_NAD(P)-bd"/>
</dbReference>
<organism evidence="14">
    <name type="scientific">Chrysotila carterae</name>
    <name type="common">Marine alga</name>
    <name type="synonym">Syracosphaera carterae</name>
    <dbReference type="NCBI Taxonomy" id="13221"/>
    <lineage>
        <taxon>Eukaryota</taxon>
        <taxon>Haptista</taxon>
        <taxon>Haptophyta</taxon>
        <taxon>Prymnesiophyceae</taxon>
        <taxon>Isochrysidales</taxon>
        <taxon>Isochrysidaceae</taxon>
        <taxon>Chrysotila</taxon>
    </lineage>
</organism>
<evidence type="ECO:0000313" key="13">
    <source>
        <dbReference type="EMBL" id="CAE0777069.1"/>
    </source>
</evidence>
<evidence type="ECO:0000256" key="5">
    <source>
        <dbReference type="PIRSR" id="PIRSR000149-1"/>
    </source>
</evidence>
<feature type="domain" description="Glyceraldehyde 3-phosphate dehydrogenase NAD(P) binding" evidence="12">
    <location>
        <begin position="28"/>
        <end position="180"/>
    </location>
</feature>
<dbReference type="InterPro" id="IPR006424">
    <property type="entry name" value="Glyceraldehyde-3-P_DH_1"/>
</dbReference>
<feature type="binding site" evidence="6">
    <location>
        <position position="210"/>
    </location>
    <ligand>
        <name>D-glyceraldehyde 3-phosphate</name>
        <dbReference type="ChEBI" id="CHEBI:59776"/>
    </ligand>
</feature>
<dbReference type="Pfam" id="PF00044">
    <property type="entry name" value="Gp_dh_N"/>
    <property type="match status" value="1"/>
</dbReference>
<feature type="active site" description="Nucleophile" evidence="5">
    <location>
        <position position="180"/>
    </location>
</feature>
<dbReference type="InterPro" id="IPR054835">
    <property type="entry name" value="G3PDH_Arsen"/>
</dbReference>
<dbReference type="PROSITE" id="PS00071">
    <property type="entry name" value="GAPDH"/>
    <property type="match status" value="1"/>
</dbReference>
<dbReference type="EC" id="1.2.1.12" evidence="10"/>
<evidence type="ECO:0000256" key="11">
    <source>
        <dbReference type="SAM" id="MobiDB-lite"/>
    </source>
</evidence>
<dbReference type="InterPro" id="IPR052978">
    <property type="entry name" value="GAP_dehydrogenase"/>
</dbReference>
<feature type="binding site" evidence="7">
    <location>
        <position position="353"/>
    </location>
    <ligand>
        <name>NAD(+)</name>
        <dbReference type="ChEBI" id="CHEBI:57540"/>
    </ligand>
</feature>
<dbReference type="GO" id="GO:0051287">
    <property type="term" value="F:NAD binding"/>
    <property type="evidence" value="ECO:0007669"/>
    <property type="project" value="UniProtKB-UniRule"/>
</dbReference>
<comment type="catalytic activity">
    <reaction evidence="10">
        <text>D-glyceraldehyde 3-phosphate + phosphate + NAD(+) = (2R)-3-phospho-glyceroyl phosphate + NADH + H(+)</text>
        <dbReference type="Rhea" id="RHEA:10300"/>
        <dbReference type="ChEBI" id="CHEBI:15378"/>
        <dbReference type="ChEBI" id="CHEBI:43474"/>
        <dbReference type="ChEBI" id="CHEBI:57540"/>
        <dbReference type="ChEBI" id="CHEBI:57604"/>
        <dbReference type="ChEBI" id="CHEBI:57945"/>
        <dbReference type="ChEBI" id="CHEBI:59776"/>
        <dbReference type="EC" id="1.2.1.12"/>
    </reaction>
</comment>
<comment type="catalytic activity">
    <reaction evidence="4">
        <text>D-glyceraldehyde 3-phosphate + phosphate + NADP(+) = (2R)-3-phospho-glyceroyl phosphate + NADPH + H(+)</text>
        <dbReference type="Rhea" id="RHEA:10296"/>
        <dbReference type="ChEBI" id="CHEBI:15378"/>
        <dbReference type="ChEBI" id="CHEBI:43474"/>
        <dbReference type="ChEBI" id="CHEBI:57604"/>
        <dbReference type="ChEBI" id="CHEBI:57783"/>
        <dbReference type="ChEBI" id="CHEBI:58349"/>
        <dbReference type="ChEBI" id="CHEBI:59776"/>
        <dbReference type="EC" id="1.2.1.13"/>
    </reaction>
</comment>
<evidence type="ECO:0000313" key="14">
    <source>
        <dbReference type="EMBL" id="CAE0777071.1"/>
    </source>
</evidence>
<evidence type="ECO:0000259" key="12">
    <source>
        <dbReference type="SMART" id="SM00846"/>
    </source>
</evidence>